<dbReference type="Proteomes" id="UP001391051">
    <property type="component" value="Unassembled WGS sequence"/>
</dbReference>
<accession>A0ABR1QJ68</accession>
<sequence>MPAGKMCLEGAVHPVFENWATVDSELYEELSQPLLLASRIIENSLALEWISDFFIDDIFSKDYPGAQLSQPQGGINNKGNSTPYSIARHHIAPWASPEQKRLWLDNVSQEMSHGIAKSITWQLDADMFSQKGWSGYTCRHRRDNPFIPLGSKASRRGIYLTVLLMAEYPARLRDLRKKGLGGSEEYLLTAFMATITILHDHWVPRSRAGDNTNLTLLLQDQALPHYPVAADSRHSHDRHGDSPKREPCYLVPDFYLSDEGWKWKRRPGAPFRIPQYDDYMCPDLSLPIAPEYVMMEPRPRRRPQDTARSACMLPGVIIRITAADGRRGIPGPGSDGRGAELEIGWVLTS</sequence>
<gene>
    <name evidence="1" type="ORF">PG986_006006</name>
</gene>
<reference evidence="1 2" key="1">
    <citation type="submission" date="2023-01" db="EMBL/GenBank/DDBJ databases">
        <title>Analysis of 21 Apiospora genomes using comparative genomics revels a genus with tremendous synthesis potential of carbohydrate active enzymes and secondary metabolites.</title>
        <authorList>
            <person name="Sorensen T."/>
        </authorList>
    </citation>
    <scope>NUCLEOTIDE SEQUENCE [LARGE SCALE GENOMIC DNA]</scope>
    <source>
        <strain evidence="1 2">CBS 24483</strain>
    </source>
</reference>
<evidence type="ECO:0000313" key="1">
    <source>
        <dbReference type="EMBL" id="KAK7956784.1"/>
    </source>
</evidence>
<dbReference type="EMBL" id="JAQQWE010000004">
    <property type="protein sequence ID" value="KAK7956784.1"/>
    <property type="molecule type" value="Genomic_DNA"/>
</dbReference>
<evidence type="ECO:0000313" key="2">
    <source>
        <dbReference type="Proteomes" id="UP001391051"/>
    </source>
</evidence>
<protein>
    <submittedName>
        <fullName evidence="1">Uncharacterized protein</fullName>
    </submittedName>
</protein>
<organism evidence="1 2">
    <name type="scientific">Apiospora aurea</name>
    <dbReference type="NCBI Taxonomy" id="335848"/>
    <lineage>
        <taxon>Eukaryota</taxon>
        <taxon>Fungi</taxon>
        <taxon>Dikarya</taxon>
        <taxon>Ascomycota</taxon>
        <taxon>Pezizomycotina</taxon>
        <taxon>Sordariomycetes</taxon>
        <taxon>Xylariomycetidae</taxon>
        <taxon>Amphisphaeriales</taxon>
        <taxon>Apiosporaceae</taxon>
        <taxon>Apiospora</taxon>
    </lineage>
</organism>
<name>A0ABR1QJ68_9PEZI</name>
<dbReference type="GeneID" id="92075290"/>
<keyword evidence="2" id="KW-1185">Reference proteome</keyword>
<comment type="caution">
    <text evidence="1">The sequence shown here is derived from an EMBL/GenBank/DDBJ whole genome shotgun (WGS) entry which is preliminary data.</text>
</comment>
<proteinExistence type="predicted"/>
<dbReference type="RefSeq" id="XP_066702090.1">
    <property type="nucleotide sequence ID" value="XM_066842228.1"/>
</dbReference>